<organism evidence="2">
    <name type="scientific">Tetraselmis sp. GSL018</name>
    <dbReference type="NCBI Taxonomy" id="582737"/>
    <lineage>
        <taxon>Eukaryota</taxon>
        <taxon>Viridiplantae</taxon>
        <taxon>Chlorophyta</taxon>
        <taxon>core chlorophytes</taxon>
        <taxon>Chlorodendrophyceae</taxon>
        <taxon>Chlorodendrales</taxon>
        <taxon>Chlorodendraceae</taxon>
        <taxon>Tetraselmis</taxon>
    </lineage>
</organism>
<feature type="compositionally biased region" description="Polar residues" evidence="1">
    <location>
        <begin position="15"/>
        <end position="24"/>
    </location>
</feature>
<evidence type="ECO:0000256" key="1">
    <source>
        <dbReference type="SAM" id="MobiDB-lite"/>
    </source>
</evidence>
<dbReference type="AlphaFoldDB" id="A0A061QH52"/>
<gene>
    <name evidence="2" type="ORF">TSPGSL018_30654</name>
</gene>
<evidence type="ECO:0000313" key="2">
    <source>
        <dbReference type="EMBL" id="JAC59772.1"/>
    </source>
</evidence>
<sequence>MMMGRIREERGMGDQSLSSAVFDTTRSEEDGWHEAEILAGTIHHLTKRITESHDRANGRQIRLASKLMPGIASMLEGDLTCLATKDGFLRCVSLFSAVQEIVSIAEFGGGE</sequence>
<dbReference type="EMBL" id="GBEZ01027556">
    <property type="protein sequence ID" value="JAC59772.1"/>
    <property type="molecule type" value="Transcribed_RNA"/>
</dbReference>
<accession>A0A061QH52</accession>
<feature type="region of interest" description="Disordered" evidence="1">
    <location>
        <begin position="1"/>
        <end position="25"/>
    </location>
</feature>
<proteinExistence type="predicted"/>
<feature type="compositionally biased region" description="Basic and acidic residues" evidence="1">
    <location>
        <begin position="1"/>
        <end position="12"/>
    </location>
</feature>
<protein>
    <submittedName>
        <fullName evidence="2">Uncharacterized protein</fullName>
    </submittedName>
</protein>
<name>A0A061QH52_9CHLO</name>
<reference evidence="2" key="1">
    <citation type="submission" date="2014-05" db="EMBL/GenBank/DDBJ databases">
        <title>The transcriptome of the halophilic microalga Tetraselmis sp. GSL018 isolated from the Great Salt Lake, Utah.</title>
        <authorList>
            <person name="Jinkerson R.E."/>
            <person name="D'Adamo S."/>
            <person name="Posewitz M.C."/>
        </authorList>
    </citation>
    <scope>NUCLEOTIDE SEQUENCE</scope>
    <source>
        <strain evidence="2">GSL018</strain>
    </source>
</reference>